<dbReference type="eggNOG" id="KOG2756">
    <property type="taxonomic scope" value="Eukaryota"/>
</dbReference>
<dbReference type="OMA" id="RPSCHLG"/>
<evidence type="ECO:0000313" key="3">
    <source>
        <dbReference type="EMBL" id="PNT75026.1"/>
    </source>
</evidence>
<dbReference type="EMBL" id="CM000880">
    <property type="protein sequence ID" value="PNT75026.1"/>
    <property type="molecule type" value="Genomic_DNA"/>
</dbReference>
<evidence type="ECO:0000313" key="4">
    <source>
        <dbReference type="EnsemblPlants" id="PNT75026"/>
    </source>
</evidence>
<reference evidence="4" key="3">
    <citation type="submission" date="2018-08" db="UniProtKB">
        <authorList>
            <consortium name="EnsemblPlants"/>
        </authorList>
    </citation>
    <scope>IDENTIFICATION</scope>
    <source>
        <strain evidence="4">cv. Bd21</strain>
    </source>
</reference>
<accession>I1GU26</accession>
<proteinExistence type="predicted"/>
<reference evidence="3" key="2">
    <citation type="submission" date="2017-06" db="EMBL/GenBank/DDBJ databases">
        <title>WGS assembly of Brachypodium distachyon.</title>
        <authorList>
            <consortium name="The International Brachypodium Initiative"/>
            <person name="Lucas S."/>
            <person name="Harmon-Smith M."/>
            <person name="Lail K."/>
            <person name="Tice H."/>
            <person name="Grimwood J."/>
            <person name="Bruce D."/>
            <person name="Barry K."/>
            <person name="Shu S."/>
            <person name="Lindquist E."/>
            <person name="Wang M."/>
            <person name="Pitluck S."/>
            <person name="Vogel J.P."/>
            <person name="Garvin D.F."/>
            <person name="Mockler T.C."/>
            <person name="Schmutz J."/>
            <person name="Rokhsar D."/>
            <person name="Bevan M.W."/>
        </authorList>
    </citation>
    <scope>NUCLEOTIDE SEQUENCE</scope>
    <source>
        <strain evidence="3">Bd21</strain>
    </source>
</reference>
<dbReference type="CDD" id="cd09080">
    <property type="entry name" value="TDP2"/>
    <property type="match status" value="1"/>
</dbReference>
<dbReference type="STRING" id="15368.I1GU26"/>
<dbReference type="GO" id="GO:0006302">
    <property type="term" value="P:double-strand break repair"/>
    <property type="evidence" value="ECO:0000318"/>
    <property type="project" value="GO_Central"/>
</dbReference>
<feature type="domain" description="Endonuclease/exonuclease/phosphatase" evidence="2">
    <location>
        <begin position="11"/>
        <end position="210"/>
    </location>
</feature>
<dbReference type="PANTHER" id="PTHR15822:SF24">
    <property type="entry name" value="ENDONUCLEASE_EXONUCLEASE_PHOSPHATASE DOMAIN-CONTAINING PROTEIN"/>
    <property type="match status" value="1"/>
</dbReference>
<dbReference type="Gramene" id="PNT75026">
    <property type="protein sequence ID" value="PNT75026"/>
    <property type="gene ID" value="BRADI_1g26500v3"/>
</dbReference>
<dbReference type="GO" id="GO:0003697">
    <property type="term" value="F:single-stranded DNA binding"/>
    <property type="evidence" value="ECO:0000318"/>
    <property type="project" value="GO_Central"/>
</dbReference>
<keyword evidence="5" id="KW-1185">Reference proteome</keyword>
<dbReference type="HOGENOM" id="CLU_050478_1_0_1"/>
<evidence type="ECO:0000259" key="2">
    <source>
        <dbReference type="Pfam" id="PF03372"/>
    </source>
</evidence>
<dbReference type="RefSeq" id="XP_003560164.2">
    <property type="nucleotide sequence ID" value="XM_003560116.3"/>
</dbReference>
<dbReference type="InterPro" id="IPR051547">
    <property type="entry name" value="TDP2-like"/>
</dbReference>
<dbReference type="GO" id="GO:0070260">
    <property type="term" value="F:5'-tyrosyl-DNA phosphodiesterase activity"/>
    <property type="evidence" value="ECO:0000318"/>
    <property type="project" value="GO_Central"/>
</dbReference>
<evidence type="ECO:0000256" key="1">
    <source>
        <dbReference type="ARBA" id="ARBA00022801"/>
    </source>
</evidence>
<dbReference type="AlphaFoldDB" id="I1GU26"/>
<keyword evidence="1" id="KW-0378">Hydrolase</keyword>
<dbReference type="Pfam" id="PF03372">
    <property type="entry name" value="Exo_endo_phos"/>
    <property type="match status" value="1"/>
</dbReference>
<protein>
    <recommendedName>
        <fullName evidence="2">Endonuclease/exonuclease/phosphatase domain-containing protein</fullName>
    </recommendedName>
</protein>
<name>I1GU26_BRADI</name>
<dbReference type="InterPro" id="IPR036691">
    <property type="entry name" value="Endo/exonu/phosph_ase_sf"/>
</dbReference>
<dbReference type="InterPro" id="IPR005135">
    <property type="entry name" value="Endo/exonuclease/phosphatase"/>
</dbReference>
<dbReference type="SUPFAM" id="SSF56219">
    <property type="entry name" value="DNase I-like"/>
    <property type="match status" value="1"/>
</dbReference>
<dbReference type="GeneID" id="100840872"/>
<reference evidence="3 4" key="1">
    <citation type="journal article" date="2010" name="Nature">
        <title>Genome sequencing and analysis of the model grass Brachypodium distachyon.</title>
        <authorList>
            <consortium name="International Brachypodium Initiative"/>
        </authorList>
    </citation>
    <scope>NUCLEOTIDE SEQUENCE [LARGE SCALE GENOMIC DNA]</scope>
    <source>
        <strain evidence="3">Bd21</strain>
        <strain evidence="4">cv. Bd21</strain>
    </source>
</reference>
<dbReference type="PANTHER" id="PTHR15822">
    <property type="entry name" value="TRAF AND TNF RECEPTOR-ASSOCIATED PROTEIN"/>
    <property type="match status" value="1"/>
</dbReference>
<gene>
    <name evidence="4" type="primary">LOC100840872</name>
    <name evidence="3" type="ORF">BRADI_1g26500v3</name>
</gene>
<organism evidence="3">
    <name type="scientific">Brachypodium distachyon</name>
    <name type="common">Purple false brome</name>
    <name type="synonym">Trachynia distachya</name>
    <dbReference type="NCBI Taxonomy" id="15368"/>
    <lineage>
        <taxon>Eukaryota</taxon>
        <taxon>Viridiplantae</taxon>
        <taxon>Streptophyta</taxon>
        <taxon>Embryophyta</taxon>
        <taxon>Tracheophyta</taxon>
        <taxon>Spermatophyta</taxon>
        <taxon>Magnoliopsida</taxon>
        <taxon>Liliopsida</taxon>
        <taxon>Poales</taxon>
        <taxon>Poaceae</taxon>
        <taxon>BOP clade</taxon>
        <taxon>Pooideae</taxon>
        <taxon>Stipodae</taxon>
        <taxon>Brachypodieae</taxon>
        <taxon>Brachypodium</taxon>
    </lineage>
</organism>
<dbReference type="GO" id="GO:0016605">
    <property type="term" value="C:PML body"/>
    <property type="evidence" value="ECO:0000318"/>
    <property type="project" value="GO_Central"/>
</dbReference>
<dbReference type="Gene3D" id="3.60.10.10">
    <property type="entry name" value="Endonuclease/exonuclease/phosphatase"/>
    <property type="match status" value="1"/>
</dbReference>
<dbReference type="Proteomes" id="UP000008810">
    <property type="component" value="Chromosome 1"/>
</dbReference>
<dbReference type="FunFam" id="3.60.10.10:FF:000058">
    <property type="entry name" value="Tyrosyl-DNA phosphodiesterase 2"/>
    <property type="match status" value="1"/>
</dbReference>
<sequence>MDREKEEIKFMSYNVWSREDVKVYGRMKVIGGLVQDHSPDVIFFQEITPYIHSIFESFPWWKDYHCSPVPPEEEKPHFCLMLSRLPLENYACPNFSKTTTGKGYLEADINPEPTATKKPIRIATTQLARPVPPATMHFRERYAQAEHAVSALSGAAANVVFGGDMSWDDDADLPFPLPAGWFDASASNGRKQDWTYDGFWNEKAWEFNGYIASAPWMQTRSDRFVCKLRDYTLKSFQLVGAESIGTRYCVKKHTSYDPGAVDLMPSCHRGLVLTIVPK</sequence>
<dbReference type="GO" id="GO:0005737">
    <property type="term" value="C:cytoplasm"/>
    <property type="evidence" value="ECO:0000318"/>
    <property type="project" value="GO_Central"/>
</dbReference>
<dbReference type="OrthoDB" id="652801at2759"/>
<dbReference type="EnsemblPlants" id="PNT75026">
    <property type="protein sequence ID" value="PNT75026"/>
    <property type="gene ID" value="BRADI_1g26500v3"/>
</dbReference>
<evidence type="ECO:0000313" key="5">
    <source>
        <dbReference type="Proteomes" id="UP000008810"/>
    </source>
</evidence>